<dbReference type="AlphaFoldDB" id="A0AAV9RA75"/>
<accession>A0AAV9RA75</accession>
<sequence length="86" mass="9535">MYEWTVGPSPAAICSHVVETWLLQQKQRCQLTSVDTNNRARRCCGLQLTERGPPSAEPVLIPADINATLTAPGWIRDFQNILLCGI</sequence>
<proteinExistence type="predicted"/>
<evidence type="ECO:0000313" key="1">
    <source>
        <dbReference type="EMBL" id="KAK5606776.1"/>
    </source>
</evidence>
<evidence type="ECO:0000313" key="2">
    <source>
        <dbReference type="Proteomes" id="UP001311232"/>
    </source>
</evidence>
<organism evidence="1 2">
    <name type="scientific">Crenichthys baileyi</name>
    <name type="common">White River springfish</name>
    <dbReference type="NCBI Taxonomy" id="28760"/>
    <lineage>
        <taxon>Eukaryota</taxon>
        <taxon>Metazoa</taxon>
        <taxon>Chordata</taxon>
        <taxon>Craniata</taxon>
        <taxon>Vertebrata</taxon>
        <taxon>Euteleostomi</taxon>
        <taxon>Actinopterygii</taxon>
        <taxon>Neopterygii</taxon>
        <taxon>Teleostei</taxon>
        <taxon>Neoteleostei</taxon>
        <taxon>Acanthomorphata</taxon>
        <taxon>Ovalentaria</taxon>
        <taxon>Atherinomorphae</taxon>
        <taxon>Cyprinodontiformes</taxon>
        <taxon>Goodeidae</taxon>
        <taxon>Crenichthys</taxon>
    </lineage>
</organism>
<reference evidence="1 2" key="1">
    <citation type="submission" date="2021-06" db="EMBL/GenBank/DDBJ databases">
        <authorList>
            <person name="Palmer J.M."/>
        </authorList>
    </citation>
    <scope>NUCLEOTIDE SEQUENCE [LARGE SCALE GENOMIC DNA]</scope>
    <source>
        <strain evidence="1 2">MEX-2019</strain>
        <tissue evidence="1">Muscle</tissue>
    </source>
</reference>
<comment type="caution">
    <text evidence="1">The sequence shown here is derived from an EMBL/GenBank/DDBJ whole genome shotgun (WGS) entry which is preliminary data.</text>
</comment>
<dbReference type="EMBL" id="JAHHUM010002051">
    <property type="protein sequence ID" value="KAK5606776.1"/>
    <property type="molecule type" value="Genomic_DNA"/>
</dbReference>
<keyword evidence="2" id="KW-1185">Reference proteome</keyword>
<dbReference type="Proteomes" id="UP001311232">
    <property type="component" value="Unassembled WGS sequence"/>
</dbReference>
<name>A0AAV9RA75_9TELE</name>
<gene>
    <name evidence="1" type="ORF">CRENBAI_015842</name>
</gene>
<protein>
    <submittedName>
        <fullName evidence="1">Uncharacterized protein</fullName>
    </submittedName>
</protein>